<dbReference type="Proteomes" id="UP001519887">
    <property type="component" value="Unassembled WGS sequence"/>
</dbReference>
<comment type="caution">
    <text evidence="2">The sequence shown here is derived from an EMBL/GenBank/DDBJ whole genome shotgun (WGS) entry which is preliminary data.</text>
</comment>
<organism evidence="2 3">
    <name type="scientific">Paenibacillus sepulcri</name>
    <dbReference type="NCBI Taxonomy" id="359917"/>
    <lineage>
        <taxon>Bacteria</taxon>
        <taxon>Bacillati</taxon>
        <taxon>Bacillota</taxon>
        <taxon>Bacilli</taxon>
        <taxon>Bacillales</taxon>
        <taxon>Paenibacillaceae</taxon>
        <taxon>Paenibacillus</taxon>
    </lineage>
</organism>
<dbReference type="SUPFAM" id="SSF51215">
    <property type="entry name" value="Regulatory protein AraC"/>
    <property type="match status" value="1"/>
</dbReference>
<accession>A0ABS7C476</accession>
<reference evidence="2 3" key="1">
    <citation type="submission" date="2021-07" db="EMBL/GenBank/DDBJ databases">
        <title>Paenibacillus radiodurans sp. nov., isolated from the southeastern edge of Tengger Desert.</title>
        <authorList>
            <person name="Zhang G."/>
        </authorList>
    </citation>
    <scope>NUCLEOTIDE SEQUENCE [LARGE SCALE GENOMIC DNA]</scope>
    <source>
        <strain evidence="2 3">CCM 7311</strain>
    </source>
</reference>
<dbReference type="InterPro" id="IPR037923">
    <property type="entry name" value="HTH-like"/>
</dbReference>
<evidence type="ECO:0008006" key="4">
    <source>
        <dbReference type="Google" id="ProtNLM"/>
    </source>
</evidence>
<sequence>MSMKRMEWLQGPWSVKLYSVNTASYSSLDLIDRQFPNWIISYIKEGGVITGTGGVSYPARAGDVMLHPPDLPFTEKAETKGTHLWMQAAVFCSHHLDLLQLCRIAPVITL</sequence>
<evidence type="ECO:0000313" key="3">
    <source>
        <dbReference type="Proteomes" id="UP001519887"/>
    </source>
</evidence>
<protein>
    <recommendedName>
        <fullName evidence="4">AraC-type arabinose-binding/dimerisation domain-containing protein</fullName>
    </recommendedName>
</protein>
<dbReference type="EMBL" id="JAHZIK010000376">
    <property type="protein sequence ID" value="MBW7455506.1"/>
    <property type="molecule type" value="Genomic_DNA"/>
</dbReference>
<keyword evidence="3" id="KW-1185">Reference proteome</keyword>
<proteinExistence type="predicted"/>
<keyword evidence="1" id="KW-0238">DNA-binding</keyword>
<gene>
    <name evidence="2" type="ORF">K0U00_15880</name>
</gene>
<evidence type="ECO:0000256" key="1">
    <source>
        <dbReference type="ARBA" id="ARBA00023125"/>
    </source>
</evidence>
<evidence type="ECO:0000313" key="2">
    <source>
        <dbReference type="EMBL" id="MBW7455506.1"/>
    </source>
</evidence>
<feature type="non-terminal residue" evidence="2">
    <location>
        <position position="110"/>
    </location>
</feature>
<name>A0ABS7C476_9BACL</name>